<keyword evidence="2" id="KW-0472">Membrane</keyword>
<keyword evidence="2" id="KW-1133">Transmembrane helix</keyword>
<dbReference type="Pfam" id="PF13360">
    <property type="entry name" value="PQQ_2"/>
    <property type="match status" value="1"/>
</dbReference>
<reference evidence="4" key="1">
    <citation type="journal article" date="2020" name="mSystems">
        <title>Genome- and Community-Level Interaction Insights into Carbon Utilization and Element Cycling Functions of Hydrothermarchaeota in Hydrothermal Sediment.</title>
        <authorList>
            <person name="Zhou Z."/>
            <person name="Liu Y."/>
            <person name="Xu W."/>
            <person name="Pan J."/>
            <person name="Luo Z.H."/>
            <person name="Li M."/>
        </authorList>
    </citation>
    <scope>NUCLEOTIDE SEQUENCE [LARGE SCALE GENOMIC DNA]</scope>
    <source>
        <strain evidence="4">SpSt-508</strain>
    </source>
</reference>
<comment type="caution">
    <text evidence="4">The sequence shown here is derived from an EMBL/GenBank/DDBJ whole genome shotgun (WGS) entry which is preliminary data.</text>
</comment>
<organism evidence="4">
    <name type="scientific">Schlesneria paludicola</name>
    <dbReference type="NCBI Taxonomy" id="360056"/>
    <lineage>
        <taxon>Bacteria</taxon>
        <taxon>Pseudomonadati</taxon>
        <taxon>Planctomycetota</taxon>
        <taxon>Planctomycetia</taxon>
        <taxon>Planctomycetales</taxon>
        <taxon>Planctomycetaceae</taxon>
        <taxon>Schlesneria</taxon>
    </lineage>
</organism>
<dbReference type="EMBL" id="DSVQ01000012">
    <property type="protein sequence ID" value="HGT39218.1"/>
    <property type="molecule type" value="Genomic_DNA"/>
</dbReference>
<evidence type="ECO:0000256" key="2">
    <source>
        <dbReference type="SAM" id="Phobius"/>
    </source>
</evidence>
<evidence type="ECO:0000256" key="1">
    <source>
        <dbReference type="SAM" id="MobiDB-lite"/>
    </source>
</evidence>
<accession>A0A7C4LM34</accession>
<dbReference type="PANTHER" id="PTHR34512">
    <property type="entry name" value="CELL SURFACE PROTEIN"/>
    <property type="match status" value="1"/>
</dbReference>
<feature type="region of interest" description="Disordered" evidence="1">
    <location>
        <begin position="124"/>
        <end position="190"/>
    </location>
</feature>
<name>A0A7C4LM34_9PLAN</name>
<dbReference type="InterPro" id="IPR011047">
    <property type="entry name" value="Quinoprotein_ADH-like_sf"/>
</dbReference>
<dbReference type="InterPro" id="IPR015943">
    <property type="entry name" value="WD40/YVTN_repeat-like_dom_sf"/>
</dbReference>
<feature type="transmembrane region" description="Helical" evidence="2">
    <location>
        <begin position="81"/>
        <end position="101"/>
    </location>
</feature>
<protein>
    <recommendedName>
        <fullName evidence="3">Pyrrolo-quinoline quinone repeat domain-containing protein</fullName>
    </recommendedName>
</protein>
<gene>
    <name evidence="4" type="ORF">ENS64_08145</name>
</gene>
<keyword evidence="2" id="KW-0812">Transmembrane</keyword>
<evidence type="ECO:0000259" key="3">
    <source>
        <dbReference type="Pfam" id="PF13360"/>
    </source>
</evidence>
<dbReference type="Gene3D" id="2.40.128.630">
    <property type="match status" value="1"/>
</dbReference>
<dbReference type="InterPro" id="IPR002372">
    <property type="entry name" value="PQQ_rpt_dom"/>
</dbReference>
<dbReference type="SUPFAM" id="SSF50998">
    <property type="entry name" value="Quinoprotein alcohol dehydrogenase-like"/>
    <property type="match status" value="1"/>
</dbReference>
<proteinExistence type="predicted"/>
<sequence length="1592" mass="174253">MTDAELIALLQEKSPRDLSPAEVAALRERWPQSAEVRQALLACLQLETELSAALGGASLSVDELLARASLRAADRSRGRAWRAWLLSGLAGLLLLVGYWLWQRPGPPSPAAPVAVSPVAEVQPAAPKEAATAGTDAMPPTTDPAATAHGTAAPGTTDPGITTVGSTTPGTTTPATGTAPTTSAASTRGPAEPQFPWSAWLAPTARPLAVGSPQMLGDLRSLGHDEFTVDEFRRWWADLPGQSSHASQSLVNGKRTVQFQGTVRLQAPWLSDTCLRLTPFDVEELALTFWTGEQGVQLQFYRHREPHLWAAFAVERKADGAASVPAGLLTTDSGAVYRSGVATLEFQHRNGALVLAIAQTPVLEVPVSQPPREVWLHGRFRLRGASWVRSEQLPEWVPPESAVVWSSRTEGAPAWDVSPAEAASLQRGANGTLSFRAEPARDAVSALLRLPEPGLYEVVFQFGGGDPGTGVVLGDAAGKPLARLGLLRERRSGQLTLAGLRPQEHRRDSDYDPRSFPPPYLAAGQWVRLIAGWGTLQIAVSGDGLHWGHVVESPLREVRGAVQSVGLYALPENSPRHIELRHLEVRRLSGLASLVDPHLLRQAAVDPADMPRDLPRWQQRFLEVKPVNVPAADWWNACALATLQAGPPPELVTPLLDRLLVEPPRQTRPPQHVWQCYGDALKLVDHWPERDAAVWTARFAESIRGRDHRQAAVEAAWTNWLQAPFWTHGSPRDAMYRALADALLERAEAGDGAGVERLSRLALHLVAPAHPDHQPRDFGKALEQLARWSRGYAAESAAALRDQTDEVFPQGWRHPFQPLLDKDAYNAHAELRAALDSAAYRDAARMTMSLGQGDLAGLVPDGRDPDLFLALPAALAEAWRNTPAYAQALHDEISETGWLRVRQALARSDAAAMQSLTLQFFGTTAAAEAHRWLGDRWLALGDFPTAWRCYERAWPFASAEQRDVLLPRKTLARSLMGLLPGEAEMEPRPQEAEPAPSAAAAQVVIAGQDLSSAIQELRGTAPALASDHLAALPSPVPPRLYRLEPRARFDGQAGHHAGQGEFRDTDAFGRQFAVTVDSRHVYVSNRFQVTAYDRAQGQAKWAVAVGSEQGSAHAHRFTPMPALVVDHAVFVRRITKAGIELACLDASNGTVRWHGRPGDRGQWLSDPVWTRAGLRALAAHRGDDETLDLRWTLLHPETGQLLAETPLFRLRDAWQMEVPCRVAVQGWNVVACVGGTVACFGLDGEVQWVRRCLWLPPKLDPLNDDYWLTAPILSERDVLVSQPGSRAVECLDLATGRRRWRYVAADVQGLLGATRQRVLIGCARSLIACDRATGKLLWQRPIEQRLTALAASDEVVLASRVLPHRGNRGWLNLLWLDAATGAELAQMPVDSEPREDWRFGPCFAVDQQVWSFAGQSWRDPHRDLVLLAPVPQSSAGPWQDDALAAWQPTLEAHERRAAQIVLPGWLPLAATPEVLSLASGEVRGRAPVLVSRLKNNDVLHFMRHVALQDNKSTTLLLRVGHQPGQRWRLQVRVDARLVVDRTVEEATSSDGWVEHSVSLGPSTSRTVLVEVSQRCLDNQSAEGLWHGLAIEMH</sequence>
<dbReference type="Gene3D" id="2.130.10.10">
    <property type="entry name" value="YVTN repeat-like/Quinoprotein amine dehydrogenase"/>
    <property type="match status" value="1"/>
</dbReference>
<evidence type="ECO:0000313" key="4">
    <source>
        <dbReference type="EMBL" id="HGT39218.1"/>
    </source>
</evidence>
<dbReference type="PANTHER" id="PTHR34512:SF30">
    <property type="entry name" value="OUTER MEMBRANE PROTEIN ASSEMBLY FACTOR BAMB"/>
    <property type="match status" value="1"/>
</dbReference>
<feature type="domain" description="Pyrrolo-quinoline quinone repeat" evidence="3">
    <location>
        <begin position="1234"/>
        <end position="1394"/>
    </location>
</feature>